<sequence>MSTTALPPLRIAHTPKLWLGILFLVTGLWTLSLLDAAGKLLAISGYHVVMIAWMRYTINVLFMAATLVPLYQRRSGRSIFRSNRLYLQLGRGALLLASTLVFFSVLKIVPLAEGTAMNFCAPLIVLAISPWLLGERTYMSRWIAVLVGFTGMLIVIRPGGDIAPHGVVLGLLSALTMAMMSILNRKANQADDPMVTLFYGALVGSALSTLLVPFFWSAHTPTLVELAILTSTGITSTIGHFLQNHAYRHAEASVLTPFFYAQIISASGMGWLVFGQFPDGVTLLGIAIICASGMGIAYVEHRRARVPCRRPIPWNRSRRAQARRPAAIVMVRAQRAAMELSWVTSTSVEPRSWFSSNISLITASPVAASRLPVGSSANSSGGSVTKARASATRCCSPPERYLG</sequence>
<keyword evidence="2" id="KW-0812">Transmembrane</keyword>
<feature type="domain" description="EamA" evidence="3">
    <location>
        <begin position="166"/>
        <end position="292"/>
    </location>
</feature>
<protein>
    <submittedName>
        <fullName evidence="4">Riboflavin transporter</fullName>
    </submittedName>
</protein>
<evidence type="ECO:0000259" key="3">
    <source>
        <dbReference type="Pfam" id="PF00892"/>
    </source>
</evidence>
<organism evidence="4 5">
    <name type="scientific">Herbaspirillum frisingense</name>
    <dbReference type="NCBI Taxonomy" id="92645"/>
    <lineage>
        <taxon>Bacteria</taxon>
        <taxon>Pseudomonadati</taxon>
        <taxon>Pseudomonadota</taxon>
        <taxon>Betaproteobacteria</taxon>
        <taxon>Burkholderiales</taxon>
        <taxon>Oxalobacteraceae</taxon>
        <taxon>Herbaspirillum</taxon>
    </lineage>
</organism>
<feature type="transmembrane region" description="Helical" evidence="2">
    <location>
        <begin position="17"/>
        <end position="34"/>
    </location>
</feature>
<dbReference type="Pfam" id="PF00892">
    <property type="entry name" value="EamA"/>
    <property type="match status" value="2"/>
</dbReference>
<dbReference type="EMBL" id="WNDX01000006">
    <property type="protein sequence ID" value="KAF1048139.1"/>
    <property type="molecule type" value="Genomic_DNA"/>
</dbReference>
<reference evidence="5" key="1">
    <citation type="journal article" date="2020" name="MBio">
        <title>Horizontal gene transfer to a defensive symbiont with a reduced genome amongst a multipartite beetle microbiome.</title>
        <authorList>
            <person name="Waterworth S.C."/>
            <person name="Florez L.V."/>
            <person name="Rees E.R."/>
            <person name="Hertweck C."/>
            <person name="Kaltenpoth M."/>
            <person name="Kwan J.C."/>
        </authorList>
    </citation>
    <scope>NUCLEOTIDE SEQUENCE [LARGE SCALE GENOMIC DNA]</scope>
</reference>
<feature type="transmembrane region" description="Helical" evidence="2">
    <location>
        <begin position="280"/>
        <end position="299"/>
    </location>
</feature>
<feature type="domain" description="EamA" evidence="3">
    <location>
        <begin position="19"/>
        <end position="156"/>
    </location>
</feature>
<dbReference type="AlphaFoldDB" id="A0A7V8G015"/>
<feature type="region of interest" description="Disordered" evidence="1">
    <location>
        <begin position="372"/>
        <end position="403"/>
    </location>
</feature>
<feature type="transmembrane region" description="Helical" evidence="2">
    <location>
        <begin position="254"/>
        <end position="274"/>
    </location>
</feature>
<evidence type="ECO:0000256" key="1">
    <source>
        <dbReference type="SAM" id="MobiDB-lite"/>
    </source>
</evidence>
<dbReference type="PANTHER" id="PTHR22911">
    <property type="entry name" value="ACYL-MALONYL CONDENSING ENZYME-RELATED"/>
    <property type="match status" value="1"/>
</dbReference>
<dbReference type="SUPFAM" id="SSF103481">
    <property type="entry name" value="Multidrug resistance efflux transporter EmrE"/>
    <property type="match status" value="2"/>
</dbReference>
<dbReference type="InterPro" id="IPR037185">
    <property type="entry name" value="EmrE-like"/>
</dbReference>
<feature type="transmembrane region" description="Helical" evidence="2">
    <location>
        <begin position="115"/>
        <end position="133"/>
    </location>
</feature>
<dbReference type="GO" id="GO:0016020">
    <property type="term" value="C:membrane"/>
    <property type="evidence" value="ECO:0007669"/>
    <property type="project" value="InterPro"/>
</dbReference>
<feature type="transmembrane region" description="Helical" evidence="2">
    <location>
        <begin position="140"/>
        <end position="156"/>
    </location>
</feature>
<feature type="transmembrane region" description="Helical" evidence="2">
    <location>
        <begin position="162"/>
        <end position="183"/>
    </location>
</feature>
<feature type="transmembrane region" description="Helical" evidence="2">
    <location>
        <begin position="195"/>
        <end position="216"/>
    </location>
</feature>
<feature type="transmembrane region" description="Helical" evidence="2">
    <location>
        <begin position="92"/>
        <end position="109"/>
    </location>
</feature>
<feature type="transmembrane region" description="Helical" evidence="2">
    <location>
        <begin position="222"/>
        <end position="242"/>
    </location>
</feature>
<comment type="caution">
    <text evidence="4">The sequence shown here is derived from an EMBL/GenBank/DDBJ whole genome shotgun (WGS) entry which is preliminary data.</text>
</comment>
<keyword evidence="2" id="KW-0472">Membrane</keyword>
<name>A0A7V8G015_9BURK</name>
<proteinExistence type="predicted"/>
<dbReference type="AntiFam" id="ANF00062">
    <property type="entry name" value="Shadow ORF (opposite ABC transporter protein)"/>
</dbReference>
<feature type="compositionally biased region" description="Low complexity" evidence="1">
    <location>
        <begin position="374"/>
        <end position="383"/>
    </location>
</feature>
<dbReference type="InterPro" id="IPR000620">
    <property type="entry name" value="EamA_dom"/>
</dbReference>
<evidence type="ECO:0000313" key="4">
    <source>
        <dbReference type="EMBL" id="KAF1048139.1"/>
    </source>
</evidence>
<dbReference type="Proteomes" id="UP000462435">
    <property type="component" value="Unassembled WGS sequence"/>
</dbReference>
<evidence type="ECO:0000313" key="5">
    <source>
        <dbReference type="Proteomes" id="UP000462435"/>
    </source>
</evidence>
<keyword evidence="2" id="KW-1133">Transmembrane helix</keyword>
<evidence type="ECO:0000256" key="2">
    <source>
        <dbReference type="SAM" id="Phobius"/>
    </source>
</evidence>
<gene>
    <name evidence="4" type="primary">ribN</name>
    <name evidence="4" type="ORF">GAK35_00363</name>
</gene>
<accession>A0A7V8G015</accession>
<feature type="transmembrane region" description="Helical" evidence="2">
    <location>
        <begin position="46"/>
        <end position="71"/>
    </location>
</feature>
<dbReference type="PANTHER" id="PTHR22911:SF103">
    <property type="entry name" value="BLR2811 PROTEIN"/>
    <property type="match status" value="1"/>
</dbReference>